<dbReference type="Gene3D" id="3.40.710.10">
    <property type="entry name" value="DD-peptidase/beta-lactamase superfamily"/>
    <property type="match status" value="1"/>
</dbReference>
<reference evidence="2 3" key="1">
    <citation type="submission" date="2021-01" db="EMBL/GenBank/DDBJ databases">
        <title>Genome sequencing of Joostella atrarenae M1-2 (= KCTC 23194).</title>
        <authorList>
            <person name="Zakaria M.R."/>
            <person name="Lam M.Q."/>
            <person name="Chong C.S."/>
        </authorList>
    </citation>
    <scope>NUCLEOTIDE SEQUENCE [LARGE SCALE GENOMIC DNA]</scope>
    <source>
        <strain evidence="2 3">M1-2</strain>
    </source>
</reference>
<dbReference type="Proteomes" id="UP000829517">
    <property type="component" value="Unassembled WGS sequence"/>
</dbReference>
<sequence length="449" mass="50484">MRLKYTVFFSVVVCFFNLGFSQIPENIKKEVQYRVNNKINPSIAIGLVDSTGTHYYIQGYKDVSKKLKADENTLYEIGSITKTYTGLLLAKYTIEDTLTLEDPVNNFLPDSINLTDKKGVEVTLKNLSTHSSGLPRLPGNMDLSNQLNPYASYSRNDMFSFLSHYIPRSVGKNFEYSNLGVGLLGEILSIHKKEPYKELLKREVLAPLGLKNTYFTVPDLQQENFSKGYIVDQEVPHWNFKAIAAAGGLRANIKDLVKYGKTYLNPENPLSEAQKVATTLQFTDKEMQKHGLGWFINNNNVLFHGGGTGGFRTFIAVDQKNKRVIAVMTNSGSSPAEDIAEYLIDPKNNSLDFAKESVEITPEELTKYEGNFINDGLGLTYDFQVDEKGLLKAKLSGQPEFPIFYQGDFTFSYKVVKAKIVFEHDENDTVVGLTLFQNGQEIPFIKTTP</sequence>
<dbReference type="InterPro" id="IPR001466">
    <property type="entry name" value="Beta-lactam-related"/>
</dbReference>
<keyword evidence="3" id="KW-1185">Reference proteome</keyword>
<dbReference type="GO" id="GO:0016787">
    <property type="term" value="F:hydrolase activity"/>
    <property type="evidence" value="ECO:0007669"/>
    <property type="project" value="UniProtKB-KW"/>
</dbReference>
<accession>A0ABS9J6I9</accession>
<name>A0ABS9J6I9_9FLAO</name>
<dbReference type="PANTHER" id="PTHR46825">
    <property type="entry name" value="D-ALANYL-D-ALANINE-CARBOXYPEPTIDASE/ENDOPEPTIDASE AMPH"/>
    <property type="match status" value="1"/>
</dbReference>
<organism evidence="2 3">
    <name type="scientific">Joostella atrarenae</name>
    <dbReference type="NCBI Taxonomy" id="679257"/>
    <lineage>
        <taxon>Bacteria</taxon>
        <taxon>Pseudomonadati</taxon>
        <taxon>Bacteroidota</taxon>
        <taxon>Flavobacteriia</taxon>
        <taxon>Flavobacteriales</taxon>
        <taxon>Flavobacteriaceae</taxon>
        <taxon>Joostella</taxon>
    </lineage>
</organism>
<evidence type="ECO:0000313" key="3">
    <source>
        <dbReference type="Proteomes" id="UP000829517"/>
    </source>
</evidence>
<dbReference type="RefSeq" id="WP_236959960.1">
    <property type="nucleotide sequence ID" value="NZ_JAETXX010000011.1"/>
</dbReference>
<dbReference type="EMBL" id="JAETXX010000011">
    <property type="protein sequence ID" value="MCF8715995.1"/>
    <property type="molecule type" value="Genomic_DNA"/>
</dbReference>
<dbReference type="PANTHER" id="PTHR46825:SF8">
    <property type="entry name" value="BETA-LACTAMASE-RELATED"/>
    <property type="match status" value="1"/>
</dbReference>
<keyword evidence="2" id="KW-0378">Hydrolase</keyword>
<protein>
    <submittedName>
        <fullName evidence="2">Serine hydrolase</fullName>
    </submittedName>
</protein>
<dbReference type="InterPro" id="IPR050491">
    <property type="entry name" value="AmpC-like"/>
</dbReference>
<dbReference type="InterPro" id="IPR012338">
    <property type="entry name" value="Beta-lactam/transpept-like"/>
</dbReference>
<evidence type="ECO:0000259" key="1">
    <source>
        <dbReference type="Pfam" id="PF00144"/>
    </source>
</evidence>
<evidence type="ECO:0000313" key="2">
    <source>
        <dbReference type="EMBL" id="MCF8715995.1"/>
    </source>
</evidence>
<proteinExistence type="predicted"/>
<comment type="caution">
    <text evidence="2">The sequence shown here is derived from an EMBL/GenBank/DDBJ whole genome shotgun (WGS) entry which is preliminary data.</text>
</comment>
<gene>
    <name evidence="2" type="ORF">JM658_14250</name>
</gene>
<dbReference type="SUPFAM" id="SSF56601">
    <property type="entry name" value="beta-lactamase/transpeptidase-like"/>
    <property type="match status" value="1"/>
</dbReference>
<dbReference type="Pfam" id="PF00144">
    <property type="entry name" value="Beta-lactamase"/>
    <property type="match status" value="1"/>
</dbReference>
<feature type="domain" description="Beta-lactamase-related" evidence="1">
    <location>
        <begin position="40"/>
        <end position="339"/>
    </location>
</feature>